<organism evidence="1 2">
    <name type="scientific">Blastococcus brunescens</name>
    <dbReference type="NCBI Taxonomy" id="1564165"/>
    <lineage>
        <taxon>Bacteria</taxon>
        <taxon>Bacillati</taxon>
        <taxon>Actinomycetota</taxon>
        <taxon>Actinomycetes</taxon>
        <taxon>Geodermatophilales</taxon>
        <taxon>Geodermatophilaceae</taxon>
        <taxon>Blastococcus</taxon>
    </lineage>
</organism>
<dbReference type="RefSeq" id="WP_324275066.1">
    <property type="nucleotide sequence ID" value="NZ_CP141261.1"/>
</dbReference>
<proteinExistence type="predicted"/>
<evidence type="ECO:0000313" key="1">
    <source>
        <dbReference type="EMBL" id="WRL63733.1"/>
    </source>
</evidence>
<sequence length="67" mass="7220">MIASSMISVVTSGSSTGCELVMLRRLGDVTGRCMTCSSVNSWRSASRPSRCRATALLTMPYSSRRVT</sequence>
<dbReference type="Proteomes" id="UP001324287">
    <property type="component" value="Chromosome"/>
</dbReference>
<name>A0ABZ1AYT5_9ACTN</name>
<dbReference type="EMBL" id="CP141261">
    <property type="protein sequence ID" value="WRL63733.1"/>
    <property type="molecule type" value="Genomic_DNA"/>
</dbReference>
<evidence type="ECO:0008006" key="3">
    <source>
        <dbReference type="Google" id="ProtNLM"/>
    </source>
</evidence>
<gene>
    <name evidence="1" type="ORF">U6N30_29475</name>
</gene>
<reference evidence="1 2" key="1">
    <citation type="submission" date="2023-12" db="EMBL/GenBank/DDBJ databases">
        <title>Blastococcus brunescens sp. nov., an actonobacterium isolated from sandstone collected in sahara desert.</title>
        <authorList>
            <person name="Gtari M."/>
            <person name="Ghodhbane F."/>
        </authorList>
    </citation>
    <scope>NUCLEOTIDE SEQUENCE [LARGE SCALE GENOMIC DNA]</scope>
    <source>
        <strain evidence="1 2">BMG 8361</strain>
    </source>
</reference>
<keyword evidence="2" id="KW-1185">Reference proteome</keyword>
<evidence type="ECO:0000313" key="2">
    <source>
        <dbReference type="Proteomes" id="UP001324287"/>
    </source>
</evidence>
<accession>A0ABZ1AYT5</accession>
<protein>
    <recommendedName>
        <fullName evidence="3">Secreted protein</fullName>
    </recommendedName>
</protein>